<comment type="caution">
    <text evidence="3">The sequence shown here is derived from an EMBL/GenBank/DDBJ whole genome shotgun (WGS) entry which is preliminary data.</text>
</comment>
<feature type="region of interest" description="Disordered" evidence="1">
    <location>
        <begin position="455"/>
        <end position="481"/>
    </location>
</feature>
<feature type="transmembrane region" description="Helical" evidence="2">
    <location>
        <begin position="383"/>
        <end position="401"/>
    </location>
</feature>
<reference evidence="3" key="1">
    <citation type="journal article" date="2014" name="Int. J. Syst. Evol. Microbiol.">
        <title>Complete genome sequence of Corynebacterium casei LMG S-19264T (=DSM 44701T), isolated from a smear-ripened cheese.</title>
        <authorList>
            <consortium name="US DOE Joint Genome Institute (JGI-PGF)"/>
            <person name="Walter F."/>
            <person name="Albersmeier A."/>
            <person name="Kalinowski J."/>
            <person name="Ruckert C."/>
        </authorList>
    </citation>
    <scope>NUCLEOTIDE SEQUENCE</scope>
    <source>
        <strain evidence="3">CGMCC 4.7312</strain>
    </source>
</reference>
<proteinExistence type="predicted"/>
<dbReference type="Proteomes" id="UP000608890">
    <property type="component" value="Unassembled WGS sequence"/>
</dbReference>
<gene>
    <name evidence="3" type="ORF">GCM10011608_50630</name>
</gene>
<feature type="transmembrane region" description="Helical" evidence="2">
    <location>
        <begin position="356"/>
        <end position="376"/>
    </location>
</feature>
<feature type="transmembrane region" description="Helical" evidence="2">
    <location>
        <begin position="190"/>
        <end position="206"/>
    </location>
</feature>
<sequence length="636" mass="68687">MQAIRRRLLGTSSVDRRQSDPDQAESEFQPGRGQGRLAATARLLRHEWVVATFAGVALAVLLTWPTLRHPWTTIPGDIGDPTLQAWQVAWAGHALLTDPLGLWHSNTFFPESYTYVYSDTLLGYAPAGLLGHGVEAAVFRYNLLFVLAYALAFVGAYALVRQLGSGRTAAAVAGIAWAFAPWRLAHSGHLNILSIGGIALCLAMLARGHGWSLRHGHRPALHRPGWIVAGWLVAAWQVSLGFGIGLPLVYFLAGTGLAVAAGLAWSRWRNGRWVLGRRVVLANLIGGAVFGGVCLWLATTFLRVVELNPQARRDLSWTEWFSPPLRGYFVAPADSWLWGDYHETARAELFWPPEMALLPGVTLIVLAAVGLSYSVFRVRHRVLLGLGVLITGALGLGSNLGDRGHPGYLTLSRLLPGWDALRTPGRMMVWTSLLLAVLAAGAITQFGRELSRRATPLDATGSQAAETAPPAAPPATPRPRPAWPRLAGRVALLVPLLLVLAEGVNRTPHPTVPPAPAAIRSAAEPLLVLPSDGLGELHVMLWSTDGFPRIANGLAAFVPNRQEQIRSMSMSFPDPGSIEFLRQTGIRSVVVMPDRLAGTPWDGVADRPVEGLGITREEVHGVLVYHLEPGGGEQPR</sequence>
<evidence type="ECO:0000256" key="1">
    <source>
        <dbReference type="SAM" id="MobiDB-lite"/>
    </source>
</evidence>
<feature type="transmembrane region" description="Helical" evidence="2">
    <location>
        <begin position="280"/>
        <end position="299"/>
    </location>
</feature>
<keyword evidence="4" id="KW-1185">Reference proteome</keyword>
<feature type="transmembrane region" description="Helical" evidence="2">
    <location>
        <begin position="250"/>
        <end position="268"/>
    </location>
</feature>
<feature type="transmembrane region" description="Helical" evidence="2">
    <location>
        <begin position="427"/>
        <end position="447"/>
    </location>
</feature>
<evidence type="ECO:0000313" key="4">
    <source>
        <dbReference type="Proteomes" id="UP000608890"/>
    </source>
</evidence>
<organism evidence="3 4">
    <name type="scientific">Micromonospora sonchi</name>
    <dbReference type="NCBI Taxonomy" id="1763543"/>
    <lineage>
        <taxon>Bacteria</taxon>
        <taxon>Bacillati</taxon>
        <taxon>Actinomycetota</taxon>
        <taxon>Actinomycetes</taxon>
        <taxon>Micromonosporales</taxon>
        <taxon>Micromonosporaceae</taxon>
        <taxon>Micromonospora</taxon>
    </lineage>
</organism>
<reference evidence="3" key="2">
    <citation type="submission" date="2020-09" db="EMBL/GenBank/DDBJ databases">
        <authorList>
            <person name="Sun Q."/>
            <person name="Zhou Y."/>
        </authorList>
    </citation>
    <scope>NUCLEOTIDE SEQUENCE</scope>
    <source>
        <strain evidence="3">CGMCC 4.7312</strain>
    </source>
</reference>
<dbReference type="AlphaFoldDB" id="A0A917U5H9"/>
<name>A0A917U5H9_9ACTN</name>
<evidence type="ECO:0000313" key="3">
    <source>
        <dbReference type="EMBL" id="GGM59386.1"/>
    </source>
</evidence>
<dbReference type="EMBL" id="BMNB01000031">
    <property type="protein sequence ID" value="GGM59386.1"/>
    <property type="molecule type" value="Genomic_DNA"/>
</dbReference>
<feature type="transmembrane region" description="Helical" evidence="2">
    <location>
        <begin position="139"/>
        <end position="160"/>
    </location>
</feature>
<protein>
    <recommendedName>
        <fullName evidence="5">Glycosyltransferase RgtA/B/C/D-like domain-containing protein</fullName>
    </recommendedName>
</protein>
<feature type="compositionally biased region" description="Pro residues" evidence="1">
    <location>
        <begin position="470"/>
        <end position="481"/>
    </location>
</feature>
<keyword evidence="2" id="KW-0472">Membrane</keyword>
<accession>A0A917U5H9</accession>
<evidence type="ECO:0000256" key="2">
    <source>
        <dbReference type="SAM" id="Phobius"/>
    </source>
</evidence>
<keyword evidence="2" id="KW-1133">Transmembrane helix</keyword>
<evidence type="ECO:0008006" key="5">
    <source>
        <dbReference type="Google" id="ProtNLM"/>
    </source>
</evidence>
<feature type="transmembrane region" description="Helical" evidence="2">
    <location>
        <begin position="48"/>
        <end position="67"/>
    </location>
</feature>
<feature type="region of interest" description="Disordered" evidence="1">
    <location>
        <begin position="1"/>
        <end position="32"/>
    </location>
</feature>
<keyword evidence="2" id="KW-0812">Transmembrane</keyword>